<evidence type="ECO:0000313" key="2">
    <source>
        <dbReference type="EMBL" id="KAL1899942.1"/>
    </source>
</evidence>
<name>A0ABR3ZIB7_9PEZI</name>
<dbReference type="Proteomes" id="UP001583280">
    <property type="component" value="Unassembled WGS sequence"/>
</dbReference>
<comment type="caution">
    <text evidence="2">The sequence shown here is derived from an EMBL/GenBank/DDBJ whole genome shotgun (WGS) entry which is preliminary data.</text>
</comment>
<organism evidence="2 3">
    <name type="scientific">Ceratocystis pirilliformis</name>
    <dbReference type="NCBI Taxonomy" id="259994"/>
    <lineage>
        <taxon>Eukaryota</taxon>
        <taxon>Fungi</taxon>
        <taxon>Dikarya</taxon>
        <taxon>Ascomycota</taxon>
        <taxon>Pezizomycotina</taxon>
        <taxon>Sordariomycetes</taxon>
        <taxon>Hypocreomycetidae</taxon>
        <taxon>Microascales</taxon>
        <taxon>Ceratocystidaceae</taxon>
        <taxon>Ceratocystis</taxon>
    </lineage>
</organism>
<evidence type="ECO:0000313" key="3">
    <source>
        <dbReference type="Proteomes" id="UP001583280"/>
    </source>
</evidence>
<dbReference type="EMBL" id="JAWDJO010000017">
    <property type="protein sequence ID" value="KAL1899942.1"/>
    <property type="molecule type" value="Genomic_DNA"/>
</dbReference>
<accession>A0ABR3ZIB7</accession>
<feature type="coiled-coil region" evidence="1">
    <location>
        <begin position="30"/>
        <end position="64"/>
    </location>
</feature>
<sequence length="72" mass="8429">MDSIVEMPHPMLPIPAAQDIDLMRYCNHIETSLRQENTQLKEKVSALELDLDDAKATRRKFQEEYNVLAFEH</sequence>
<keyword evidence="1" id="KW-0175">Coiled coil</keyword>
<protein>
    <submittedName>
        <fullName evidence="2">Uncharacterized protein</fullName>
    </submittedName>
</protein>
<evidence type="ECO:0000256" key="1">
    <source>
        <dbReference type="SAM" id="Coils"/>
    </source>
</evidence>
<gene>
    <name evidence="2" type="ORF">Cpir12675_001163</name>
</gene>
<reference evidence="2 3" key="1">
    <citation type="journal article" date="2024" name="IMA Fungus">
        <title>IMA Genome - F19 : A genome assembly and annotation guide to empower mycologists, including annotated draft genome sequences of Ceratocystis pirilliformis, Diaporthe australafricana, Fusarium ophioides, Paecilomyces lecythidis, and Sporothrix stenoceras.</title>
        <authorList>
            <person name="Aylward J."/>
            <person name="Wilson A.M."/>
            <person name="Visagie C.M."/>
            <person name="Spraker J."/>
            <person name="Barnes I."/>
            <person name="Buitendag C."/>
            <person name="Ceriani C."/>
            <person name="Del Mar Angel L."/>
            <person name="du Plessis D."/>
            <person name="Fuchs T."/>
            <person name="Gasser K."/>
            <person name="Kramer D."/>
            <person name="Li W."/>
            <person name="Munsamy K."/>
            <person name="Piso A."/>
            <person name="Price J.L."/>
            <person name="Sonnekus B."/>
            <person name="Thomas C."/>
            <person name="van der Nest A."/>
            <person name="van Dijk A."/>
            <person name="van Heerden A."/>
            <person name="van Vuuren N."/>
            <person name="Yilmaz N."/>
            <person name="Duong T.A."/>
            <person name="van der Merwe N.A."/>
            <person name="Wingfield M.J."/>
            <person name="Wingfield B.D."/>
        </authorList>
    </citation>
    <scope>NUCLEOTIDE SEQUENCE [LARGE SCALE GENOMIC DNA]</scope>
    <source>
        <strain evidence="2 3">CMW 12675</strain>
    </source>
</reference>
<keyword evidence="3" id="KW-1185">Reference proteome</keyword>
<proteinExistence type="predicted"/>